<dbReference type="Gene3D" id="2.30.40.10">
    <property type="entry name" value="Urease, subunit C, domain 1"/>
    <property type="match status" value="1"/>
</dbReference>
<dbReference type="EMBL" id="JBEZFP010000088">
    <property type="protein sequence ID" value="MEU8137428.1"/>
    <property type="molecule type" value="Genomic_DNA"/>
</dbReference>
<dbReference type="InterPro" id="IPR013108">
    <property type="entry name" value="Amidohydro_3"/>
</dbReference>
<dbReference type="InterPro" id="IPR050378">
    <property type="entry name" value="Metallo-dep_Hydrolases_sf"/>
</dbReference>
<evidence type="ECO:0000259" key="1">
    <source>
        <dbReference type="Pfam" id="PF07969"/>
    </source>
</evidence>
<dbReference type="SUPFAM" id="SSF51338">
    <property type="entry name" value="Composite domain of metallo-dependent hydrolases"/>
    <property type="match status" value="1"/>
</dbReference>
<dbReference type="Pfam" id="PF07969">
    <property type="entry name" value="Amidohydro_3"/>
    <property type="match status" value="1"/>
</dbReference>
<dbReference type="PANTHER" id="PTHR11647:SF1">
    <property type="entry name" value="COLLAPSIN RESPONSE MEDIATOR PROTEIN"/>
    <property type="match status" value="1"/>
</dbReference>
<proteinExistence type="predicted"/>
<dbReference type="SUPFAM" id="SSF51556">
    <property type="entry name" value="Metallo-dependent hydrolases"/>
    <property type="match status" value="1"/>
</dbReference>
<sequence length="560" mass="60198">MTADRTADLVITGGTVVDGTGAAPYAADVAVTDGRISAIGQGLTGRQTLDAIGHIVAPGFIDIHTHYDAQVFWDPALTPSCFHGVTTVVAGNCGFSIAPTRPEHHGVIARTLENVEDMDVATLEAGIPWDFSDFPGYLDSVERRGVGLNYTAYIGHTALRLYVMGMDAYERAATAPEIAEMGEVLRTSLRAGAAGFATSFAKTHRGIDGKPVPSRLADRAEIDALLAVVREERRGVVEFTPGEQLGIDDLYEIQPDIGVPFTYTALMTTPTGAHERLVQLNRDGWAKGAQVWPQVSPRPLTFSFTLAEPFTLNSNPVFGELMAGGADERRAAYADPAFRERALAAWQAEGAFLVPRWGTYTVDESSAHPGLLGRPLTDIAAERGTDPFHTLLDLALDEPGLDLRMRCVLANDDVDALLGILAEENCTLGLSDAGAHVGQLCDAPQATDFLGKWVRERDLMPVERAVRKLTGVQADILGLTDRGYLRPGYWADVVVFDPATVAPGPIRRVRDFPADGERLTADQPTGIRHVLVNGHAIQIDGTRTANAGLPGQVVRVPIRN</sequence>
<dbReference type="RefSeq" id="WP_358359311.1">
    <property type="nucleotide sequence ID" value="NZ_JBEZFP010000088.1"/>
</dbReference>
<dbReference type="InterPro" id="IPR032466">
    <property type="entry name" value="Metal_Hydrolase"/>
</dbReference>
<dbReference type="Proteomes" id="UP001551482">
    <property type="component" value="Unassembled WGS sequence"/>
</dbReference>
<name>A0ABV3DNU6_9ACTN</name>
<keyword evidence="3" id="KW-1185">Reference proteome</keyword>
<feature type="domain" description="Amidohydrolase 3" evidence="1">
    <location>
        <begin position="47"/>
        <end position="535"/>
    </location>
</feature>
<evidence type="ECO:0000313" key="2">
    <source>
        <dbReference type="EMBL" id="MEU8137428.1"/>
    </source>
</evidence>
<evidence type="ECO:0000313" key="3">
    <source>
        <dbReference type="Proteomes" id="UP001551482"/>
    </source>
</evidence>
<dbReference type="InterPro" id="IPR011059">
    <property type="entry name" value="Metal-dep_hydrolase_composite"/>
</dbReference>
<protein>
    <submittedName>
        <fullName evidence="2">Amidohydrolase family protein</fullName>
    </submittedName>
</protein>
<dbReference type="Gene3D" id="3.20.20.140">
    <property type="entry name" value="Metal-dependent hydrolases"/>
    <property type="match status" value="2"/>
</dbReference>
<accession>A0ABV3DNU6</accession>
<comment type="caution">
    <text evidence="2">The sequence shown here is derived from an EMBL/GenBank/DDBJ whole genome shotgun (WGS) entry which is preliminary data.</text>
</comment>
<gene>
    <name evidence="2" type="ORF">AB0C36_28435</name>
</gene>
<dbReference type="PANTHER" id="PTHR11647">
    <property type="entry name" value="HYDRANTOINASE/DIHYDROPYRIMIDINASE FAMILY MEMBER"/>
    <property type="match status" value="1"/>
</dbReference>
<dbReference type="Gene3D" id="3.30.1490.130">
    <property type="entry name" value="D-aminoacylase. Domain 3"/>
    <property type="match status" value="1"/>
</dbReference>
<reference evidence="2 3" key="1">
    <citation type="submission" date="2024-06" db="EMBL/GenBank/DDBJ databases">
        <title>The Natural Products Discovery Center: Release of the First 8490 Sequenced Strains for Exploring Actinobacteria Biosynthetic Diversity.</title>
        <authorList>
            <person name="Kalkreuter E."/>
            <person name="Kautsar S.A."/>
            <person name="Yang D."/>
            <person name="Bader C.D."/>
            <person name="Teijaro C.N."/>
            <person name="Fluegel L."/>
            <person name="Davis C.M."/>
            <person name="Simpson J.R."/>
            <person name="Lauterbach L."/>
            <person name="Steele A.D."/>
            <person name="Gui C."/>
            <person name="Meng S."/>
            <person name="Li G."/>
            <person name="Viehrig K."/>
            <person name="Ye F."/>
            <person name="Su P."/>
            <person name="Kiefer A.F."/>
            <person name="Nichols A."/>
            <person name="Cepeda A.J."/>
            <person name="Yan W."/>
            <person name="Fan B."/>
            <person name="Jiang Y."/>
            <person name="Adhikari A."/>
            <person name="Zheng C.-J."/>
            <person name="Schuster L."/>
            <person name="Cowan T.M."/>
            <person name="Smanski M.J."/>
            <person name="Chevrette M.G."/>
            <person name="De Carvalho L.P.S."/>
            <person name="Shen B."/>
        </authorList>
    </citation>
    <scope>NUCLEOTIDE SEQUENCE [LARGE SCALE GENOMIC DNA]</scope>
    <source>
        <strain evidence="2 3">NPDC048946</strain>
    </source>
</reference>
<organism evidence="2 3">
    <name type="scientific">Streptodolium elevatio</name>
    <dbReference type="NCBI Taxonomy" id="3157996"/>
    <lineage>
        <taxon>Bacteria</taxon>
        <taxon>Bacillati</taxon>
        <taxon>Actinomycetota</taxon>
        <taxon>Actinomycetes</taxon>
        <taxon>Kitasatosporales</taxon>
        <taxon>Streptomycetaceae</taxon>
        <taxon>Streptodolium</taxon>
    </lineage>
</organism>
<dbReference type="InterPro" id="IPR023100">
    <property type="entry name" value="D-aminoacylase_insert_dom_sf"/>
</dbReference>